<comment type="caution">
    <text evidence="1">The sequence shown here is derived from an EMBL/GenBank/DDBJ whole genome shotgun (WGS) entry which is preliminary data.</text>
</comment>
<dbReference type="AlphaFoldDB" id="A0A4U3A2Z1"/>
<name>A0A4U3A2Z1_BACMY</name>
<proteinExistence type="predicted"/>
<gene>
    <name evidence="1" type="ORF">FC701_26040</name>
</gene>
<dbReference type="RefSeq" id="WP_137058935.1">
    <property type="nucleotide sequence ID" value="NZ_SZOD01000769.1"/>
</dbReference>
<dbReference type="EMBL" id="SZOD01000769">
    <property type="protein sequence ID" value="TKI81150.1"/>
    <property type="molecule type" value="Genomic_DNA"/>
</dbReference>
<sequence>MEINYMMPFQEGATLPYMGRIVDVKRTETGVFIQVPADMLDNAGIANDTSKVEVWRDMADGTIGFRVLTKCELCGCGAKLYELNLGVAKRRICANDYFKLTGVHPSQEPVTTENKTQIEQP</sequence>
<accession>A0A4U3A2Z1</accession>
<organism evidence="1 2">
    <name type="scientific">Bacillus mycoides</name>
    <dbReference type="NCBI Taxonomy" id="1405"/>
    <lineage>
        <taxon>Bacteria</taxon>
        <taxon>Bacillati</taxon>
        <taxon>Bacillota</taxon>
        <taxon>Bacilli</taxon>
        <taxon>Bacillales</taxon>
        <taxon>Bacillaceae</taxon>
        <taxon>Bacillus</taxon>
        <taxon>Bacillus cereus group</taxon>
    </lineage>
</organism>
<evidence type="ECO:0000313" key="2">
    <source>
        <dbReference type="Proteomes" id="UP000305524"/>
    </source>
</evidence>
<dbReference type="Proteomes" id="UP000305524">
    <property type="component" value="Unassembled WGS sequence"/>
</dbReference>
<protein>
    <submittedName>
        <fullName evidence="1">Uncharacterized protein</fullName>
    </submittedName>
</protein>
<evidence type="ECO:0000313" key="1">
    <source>
        <dbReference type="EMBL" id="TKI81150.1"/>
    </source>
</evidence>
<reference evidence="1 2" key="1">
    <citation type="journal article" date="2019" name="Environ. Microbiol.">
        <title>An active ?-lactamase is a part of an orchestrated cell wall stress resistance network of Bacillus subtilis and related rhizosphere species.</title>
        <authorList>
            <person name="Bucher T."/>
            <person name="Keren-Paz A."/>
            <person name="Hausser J."/>
            <person name="Olender T."/>
            <person name="Cytryn E."/>
            <person name="Kolodkin-Gal I."/>
        </authorList>
    </citation>
    <scope>NUCLEOTIDE SEQUENCE [LARGE SCALE GENOMIC DNA]</scope>
    <source>
        <strain evidence="1 2">I186</strain>
    </source>
</reference>